<name>A0A0K0XT03_9GAMM</name>
<dbReference type="PANTHER" id="PTHR30327">
    <property type="entry name" value="UNCHARACTERIZED PROTEIN YQGE"/>
    <property type="match status" value="1"/>
</dbReference>
<reference evidence="3 4" key="1">
    <citation type="submission" date="2015-07" db="EMBL/GenBank/DDBJ databases">
        <authorList>
            <person name="Noorani M."/>
        </authorList>
    </citation>
    <scope>NUCLEOTIDE SEQUENCE [LARGE SCALE GENOMIC DNA]</scope>
    <source>
        <strain evidence="3 4">KCTC 42284</strain>
    </source>
</reference>
<organism evidence="3 4">
    <name type="scientific">Wenzhouxiangella marina</name>
    <dbReference type="NCBI Taxonomy" id="1579979"/>
    <lineage>
        <taxon>Bacteria</taxon>
        <taxon>Pseudomonadati</taxon>
        <taxon>Pseudomonadota</taxon>
        <taxon>Gammaproteobacteria</taxon>
        <taxon>Chromatiales</taxon>
        <taxon>Wenzhouxiangellaceae</taxon>
        <taxon>Wenzhouxiangella</taxon>
    </lineage>
</organism>
<dbReference type="KEGG" id="wma:WM2015_369"/>
<dbReference type="SUPFAM" id="SSF143456">
    <property type="entry name" value="VC0467-like"/>
    <property type="match status" value="1"/>
</dbReference>
<dbReference type="HAMAP" id="MF_00758">
    <property type="entry name" value="UPF0301"/>
    <property type="match status" value="1"/>
</dbReference>
<protein>
    <recommendedName>
        <fullName evidence="2">UPF0301 protein WM2015_369</fullName>
    </recommendedName>
</protein>
<accession>A0A0K0XT03</accession>
<dbReference type="InterPro" id="IPR003774">
    <property type="entry name" value="AlgH-like"/>
</dbReference>
<evidence type="ECO:0000256" key="1">
    <source>
        <dbReference type="ARBA" id="ARBA00009600"/>
    </source>
</evidence>
<dbReference type="STRING" id="1579979.WM2015_369"/>
<dbReference type="GO" id="GO:0005829">
    <property type="term" value="C:cytosol"/>
    <property type="evidence" value="ECO:0007669"/>
    <property type="project" value="TreeGrafter"/>
</dbReference>
<dbReference type="Proteomes" id="UP000066624">
    <property type="component" value="Chromosome"/>
</dbReference>
<comment type="similarity">
    <text evidence="1 2">Belongs to the UPF0301 (AlgH) family.</text>
</comment>
<keyword evidence="4" id="KW-1185">Reference proteome</keyword>
<dbReference type="Pfam" id="PF02622">
    <property type="entry name" value="DUF179"/>
    <property type="match status" value="1"/>
</dbReference>
<evidence type="ECO:0000313" key="4">
    <source>
        <dbReference type="Proteomes" id="UP000066624"/>
    </source>
</evidence>
<sequence>MSYLEQQFLIAMPGMEDPNFTRGVTLLCQHNDEGALGITINRPSDFTLKDVLEQIGIECHDESLAERRVYEGGPVHPERGFVLHSGRPDWDSSMQVGPGIAVTTSRDILEAIAEGAGPDKFLLALGYAGWGAGQLEDEMRDNAWLNVMARAEIVFDLPVEQRWASAVASLGIDVDSLQPAGGHA</sequence>
<dbReference type="PANTHER" id="PTHR30327:SF1">
    <property type="entry name" value="UPF0301 PROTEIN YQGE"/>
    <property type="match status" value="1"/>
</dbReference>
<dbReference type="NCBIfam" id="NF001266">
    <property type="entry name" value="PRK00228.1-1"/>
    <property type="match status" value="1"/>
</dbReference>
<evidence type="ECO:0000313" key="3">
    <source>
        <dbReference type="EMBL" id="AKS40752.1"/>
    </source>
</evidence>
<dbReference type="EMBL" id="CP012154">
    <property type="protein sequence ID" value="AKS40752.1"/>
    <property type="molecule type" value="Genomic_DNA"/>
</dbReference>
<evidence type="ECO:0000256" key="2">
    <source>
        <dbReference type="HAMAP-Rule" id="MF_00758"/>
    </source>
</evidence>
<proteinExistence type="inferred from homology"/>
<dbReference type="Gene3D" id="3.40.1740.10">
    <property type="entry name" value="VC0467-like"/>
    <property type="match status" value="1"/>
</dbReference>
<gene>
    <name evidence="3" type="ORF">WM2015_369</name>
</gene>
<dbReference type="AlphaFoldDB" id="A0A0K0XT03"/>
<dbReference type="PATRIC" id="fig|1579979.3.peg.373"/>